<protein>
    <recommendedName>
        <fullName evidence="11">Aminopeptidase</fullName>
        <ecNumber evidence="11">3.4.11.-</ecNumber>
    </recommendedName>
</protein>
<feature type="binding site" evidence="9">
    <location>
        <position position="348"/>
    </location>
    <ligand>
        <name>Zn(2+)</name>
        <dbReference type="ChEBI" id="CHEBI:29105"/>
        <note>catalytic</note>
    </ligand>
</feature>
<dbReference type="EMBL" id="KN833002">
    <property type="protein sequence ID" value="KIM80851.1"/>
    <property type="molecule type" value="Genomic_DNA"/>
</dbReference>
<feature type="domain" description="Peptidase M1 membrane alanine aminopeptidase" evidence="13">
    <location>
        <begin position="272"/>
        <end position="495"/>
    </location>
</feature>
<dbReference type="PANTHER" id="PTHR11533:SF174">
    <property type="entry name" value="PUROMYCIN-SENSITIVE AMINOPEPTIDASE-RELATED"/>
    <property type="match status" value="1"/>
</dbReference>
<dbReference type="Gene3D" id="2.60.40.1910">
    <property type="match status" value="1"/>
</dbReference>
<dbReference type="AlphaFoldDB" id="A0A0C3FNR0"/>
<dbReference type="OrthoDB" id="10031169at2759"/>
<dbReference type="InterPro" id="IPR014782">
    <property type="entry name" value="Peptidase_M1_dom"/>
</dbReference>
<reference evidence="17" key="2">
    <citation type="submission" date="2015-01" db="EMBL/GenBank/DDBJ databases">
        <title>Evolutionary Origins and Diversification of the Mycorrhizal Mutualists.</title>
        <authorList>
            <consortium name="DOE Joint Genome Institute"/>
            <consortium name="Mycorrhizal Genomics Consortium"/>
            <person name="Kohler A."/>
            <person name="Kuo A."/>
            <person name="Nagy L.G."/>
            <person name="Floudas D."/>
            <person name="Copeland A."/>
            <person name="Barry K.W."/>
            <person name="Cichocki N."/>
            <person name="Veneault-Fourrey C."/>
            <person name="LaButti K."/>
            <person name="Lindquist E.A."/>
            <person name="Lipzen A."/>
            <person name="Lundell T."/>
            <person name="Morin E."/>
            <person name="Murat C."/>
            <person name="Riley R."/>
            <person name="Ohm R."/>
            <person name="Sun H."/>
            <person name="Tunlid A."/>
            <person name="Henrissat B."/>
            <person name="Grigoriev I.V."/>
            <person name="Hibbett D.S."/>
            <person name="Martin F."/>
        </authorList>
    </citation>
    <scope>NUCLEOTIDE SEQUENCE [LARGE SCALE GENOMIC DNA]</scope>
    <source>
        <strain evidence="17">F 1598</strain>
    </source>
</reference>
<dbReference type="Pfam" id="PF17900">
    <property type="entry name" value="Peptidase_M1_N"/>
    <property type="match status" value="1"/>
</dbReference>
<organism evidence="16 17">
    <name type="scientific">Piloderma croceum (strain F 1598)</name>
    <dbReference type="NCBI Taxonomy" id="765440"/>
    <lineage>
        <taxon>Eukaryota</taxon>
        <taxon>Fungi</taxon>
        <taxon>Dikarya</taxon>
        <taxon>Basidiomycota</taxon>
        <taxon>Agaricomycotina</taxon>
        <taxon>Agaricomycetes</taxon>
        <taxon>Agaricomycetidae</taxon>
        <taxon>Atheliales</taxon>
        <taxon>Atheliaceae</taxon>
        <taxon>Piloderma</taxon>
    </lineage>
</organism>
<evidence type="ECO:0000256" key="8">
    <source>
        <dbReference type="PIRSR" id="PIRSR634016-1"/>
    </source>
</evidence>
<dbReference type="STRING" id="765440.A0A0C3FNR0"/>
<dbReference type="SUPFAM" id="SSF63737">
    <property type="entry name" value="Leukotriene A4 hydrolase N-terminal domain"/>
    <property type="match status" value="1"/>
</dbReference>
<evidence type="ECO:0000256" key="5">
    <source>
        <dbReference type="ARBA" id="ARBA00022801"/>
    </source>
</evidence>
<evidence type="ECO:0000313" key="16">
    <source>
        <dbReference type="EMBL" id="KIM80851.1"/>
    </source>
</evidence>
<dbReference type="GO" id="GO:0016020">
    <property type="term" value="C:membrane"/>
    <property type="evidence" value="ECO:0007669"/>
    <property type="project" value="TreeGrafter"/>
</dbReference>
<accession>A0A0C3FNR0</accession>
<dbReference type="GO" id="GO:0006508">
    <property type="term" value="P:proteolysis"/>
    <property type="evidence" value="ECO:0007669"/>
    <property type="project" value="UniProtKB-KW"/>
</dbReference>
<feature type="active site" description="Proton acceptor" evidence="8">
    <location>
        <position position="345"/>
    </location>
</feature>
<dbReference type="GO" id="GO:0043171">
    <property type="term" value="P:peptide catabolic process"/>
    <property type="evidence" value="ECO:0007669"/>
    <property type="project" value="TreeGrafter"/>
</dbReference>
<feature type="domain" description="ERAP1-like C-terminal" evidence="14">
    <location>
        <begin position="573"/>
        <end position="889"/>
    </location>
</feature>
<evidence type="ECO:0000256" key="9">
    <source>
        <dbReference type="PIRSR" id="PIRSR634016-3"/>
    </source>
</evidence>
<dbReference type="CDD" id="cd09601">
    <property type="entry name" value="M1_APN-Q_like"/>
    <property type="match status" value="1"/>
</dbReference>
<evidence type="ECO:0000259" key="15">
    <source>
        <dbReference type="Pfam" id="PF17900"/>
    </source>
</evidence>
<evidence type="ECO:0000256" key="10">
    <source>
        <dbReference type="PIRSR" id="PIRSR634016-4"/>
    </source>
</evidence>
<dbReference type="GO" id="GO:0008270">
    <property type="term" value="F:zinc ion binding"/>
    <property type="evidence" value="ECO:0007669"/>
    <property type="project" value="UniProtKB-UniRule"/>
</dbReference>
<evidence type="ECO:0000259" key="14">
    <source>
        <dbReference type="Pfam" id="PF11838"/>
    </source>
</evidence>
<evidence type="ECO:0000256" key="2">
    <source>
        <dbReference type="ARBA" id="ARBA00022438"/>
    </source>
</evidence>
<dbReference type="GO" id="GO:0005737">
    <property type="term" value="C:cytoplasm"/>
    <property type="evidence" value="ECO:0007669"/>
    <property type="project" value="TreeGrafter"/>
</dbReference>
<dbReference type="Gene3D" id="1.10.390.10">
    <property type="entry name" value="Neutral Protease Domain 2"/>
    <property type="match status" value="1"/>
</dbReference>
<name>A0A0C3FNR0_PILCF</name>
<keyword evidence="5 11" id="KW-0378">Hydrolase</keyword>
<dbReference type="Pfam" id="PF01433">
    <property type="entry name" value="Peptidase_M1"/>
    <property type="match status" value="1"/>
</dbReference>
<dbReference type="InterPro" id="IPR034016">
    <property type="entry name" value="M1_APN-typ"/>
</dbReference>
<evidence type="ECO:0000313" key="17">
    <source>
        <dbReference type="Proteomes" id="UP000054166"/>
    </source>
</evidence>
<dbReference type="EC" id="3.4.11.-" evidence="11"/>
<dbReference type="GO" id="GO:0042277">
    <property type="term" value="F:peptide binding"/>
    <property type="evidence" value="ECO:0007669"/>
    <property type="project" value="TreeGrafter"/>
</dbReference>
<evidence type="ECO:0000256" key="4">
    <source>
        <dbReference type="ARBA" id="ARBA00022723"/>
    </source>
</evidence>
<dbReference type="InterPro" id="IPR042097">
    <property type="entry name" value="Aminopeptidase_N-like_N_sf"/>
</dbReference>
<dbReference type="PANTHER" id="PTHR11533">
    <property type="entry name" value="PROTEASE M1 ZINC METALLOPROTEASE"/>
    <property type="match status" value="1"/>
</dbReference>
<dbReference type="GO" id="GO:0070006">
    <property type="term" value="F:metalloaminopeptidase activity"/>
    <property type="evidence" value="ECO:0007669"/>
    <property type="project" value="TreeGrafter"/>
</dbReference>
<dbReference type="Proteomes" id="UP000054166">
    <property type="component" value="Unassembled WGS sequence"/>
</dbReference>
<keyword evidence="2 11" id="KW-0031">Aminopeptidase</keyword>
<dbReference type="InterPro" id="IPR045357">
    <property type="entry name" value="Aminopeptidase_N-like_N"/>
</dbReference>
<keyword evidence="7 11" id="KW-0482">Metalloprotease</keyword>
<gene>
    <name evidence="16" type="ORF">PILCRDRAFT_9278</name>
</gene>
<dbReference type="SUPFAM" id="SSF55486">
    <property type="entry name" value="Metalloproteases ('zincins'), catalytic domain"/>
    <property type="match status" value="1"/>
</dbReference>
<evidence type="ECO:0000256" key="6">
    <source>
        <dbReference type="ARBA" id="ARBA00022833"/>
    </source>
</evidence>
<feature type="region of interest" description="Disordered" evidence="12">
    <location>
        <begin position="179"/>
        <end position="198"/>
    </location>
</feature>
<reference evidence="16 17" key="1">
    <citation type="submission" date="2014-04" db="EMBL/GenBank/DDBJ databases">
        <authorList>
            <consortium name="DOE Joint Genome Institute"/>
            <person name="Kuo A."/>
            <person name="Tarkka M."/>
            <person name="Buscot F."/>
            <person name="Kohler A."/>
            <person name="Nagy L.G."/>
            <person name="Floudas D."/>
            <person name="Copeland A."/>
            <person name="Barry K.W."/>
            <person name="Cichocki N."/>
            <person name="Veneault-Fourrey C."/>
            <person name="LaButti K."/>
            <person name="Lindquist E.A."/>
            <person name="Lipzen A."/>
            <person name="Lundell T."/>
            <person name="Morin E."/>
            <person name="Murat C."/>
            <person name="Sun H."/>
            <person name="Tunlid A."/>
            <person name="Henrissat B."/>
            <person name="Grigoriev I.V."/>
            <person name="Hibbett D.S."/>
            <person name="Martin F."/>
            <person name="Nordberg H.P."/>
            <person name="Cantor M.N."/>
            <person name="Hua S.X."/>
        </authorList>
    </citation>
    <scope>NUCLEOTIDE SEQUENCE [LARGE SCALE GENOMIC DNA]</scope>
    <source>
        <strain evidence="16 17">F 1598</strain>
    </source>
</reference>
<evidence type="ECO:0000256" key="11">
    <source>
        <dbReference type="RuleBase" id="RU364040"/>
    </source>
</evidence>
<feature type="domain" description="Aminopeptidase N-like N-terminal" evidence="15">
    <location>
        <begin position="20"/>
        <end position="191"/>
    </location>
</feature>
<evidence type="ECO:0000256" key="1">
    <source>
        <dbReference type="ARBA" id="ARBA00010136"/>
    </source>
</evidence>
<dbReference type="Pfam" id="PF11838">
    <property type="entry name" value="ERAP1_C"/>
    <property type="match status" value="1"/>
</dbReference>
<comment type="similarity">
    <text evidence="1 11">Belongs to the peptidase M1 family.</text>
</comment>
<dbReference type="GO" id="GO:0005615">
    <property type="term" value="C:extracellular space"/>
    <property type="evidence" value="ECO:0007669"/>
    <property type="project" value="TreeGrafter"/>
</dbReference>
<keyword evidence="17" id="KW-1185">Reference proteome</keyword>
<evidence type="ECO:0000256" key="12">
    <source>
        <dbReference type="SAM" id="MobiDB-lite"/>
    </source>
</evidence>
<dbReference type="FunFam" id="1.10.390.10:FF:000006">
    <property type="entry name" value="Puromycin-sensitive aminopeptidase"/>
    <property type="match status" value="1"/>
</dbReference>
<dbReference type="InParanoid" id="A0A0C3FNR0"/>
<evidence type="ECO:0000256" key="3">
    <source>
        <dbReference type="ARBA" id="ARBA00022670"/>
    </source>
</evidence>
<feature type="site" description="Transition state stabilizer" evidence="10">
    <location>
        <position position="436"/>
    </location>
</feature>
<keyword evidence="3 11" id="KW-0645">Protease</keyword>
<feature type="compositionally biased region" description="Basic and acidic residues" evidence="12">
    <location>
        <begin position="182"/>
        <end position="195"/>
    </location>
</feature>
<dbReference type="HOGENOM" id="CLU_003705_0_2_1"/>
<dbReference type="Gene3D" id="2.60.40.1730">
    <property type="entry name" value="tricorn interacting facor f3 domain"/>
    <property type="match status" value="1"/>
</dbReference>
<evidence type="ECO:0000259" key="13">
    <source>
        <dbReference type="Pfam" id="PF01433"/>
    </source>
</evidence>
<comment type="cofactor">
    <cofactor evidence="9 11">
        <name>Zn(2+)</name>
        <dbReference type="ChEBI" id="CHEBI:29105"/>
    </cofactor>
    <text evidence="9 11">Binds 1 zinc ion per subunit.</text>
</comment>
<dbReference type="FunCoup" id="A0A0C3FNR0">
    <property type="interactions" value="543"/>
</dbReference>
<keyword evidence="6 9" id="KW-0862">Zinc</keyword>
<sequence>MTASDTAKPLESYRLPLEIKPIHYDMTVRTDLEKLNFDGFVKIDLQIKKETSTVIFNVADLELSNISLYSEALGIQQVPAALTFDKEQERAVVHFANSLPATSKARLQVGFQGKLTSSMQGYYKSSWENEGKTKDYALTQFEATAARRAFPCWDEPLLKATFAITMISRADTVNLSNMPVSSEKEYDPESTEHSDVSSLTHRFSTLTAQDKSFSDRWKITQFETTPPMSSYIVAFANGHFEHLESSYTSPLSGKIRPLRIYATSDVIHQAQFALDVKAKVLPLYEKIFDIEYPLPKLDTLIAHDFDAGAMENWGLITGRTSAFLLDPKRVDMQAKQRVVVFQSHEVAHMWFGNITTMEWWSYLYLNEGFATMIGEVIVADKIHPEWKVDASFITEFLNAALRLDAKLSSHPVEVECSDANMINQASPVLIFDNLSYNKAASVLRMLSAYVGEERFLKGVSIYLKKHLYGNSVTSDLWEGIGEATGIDIPKIMENWITKIGFPVLTVTESKAGIQVRQDRFLESGPADPKENETIWTVPLNVLSVDGNEKVSVDTSVVLDTREKTLAIDPSKPFKLNAGTSGVYRVLYTPERLARIATEAAKSDAVFSLKDRIGLVHDAFALSRAGFAQVSSALTFVDIIKDEKEFLVWDCVAENLSTLVSVWWEQPRLAASLNTFRRALFNPLVVRLGYEYSETDSADTTLLRTRAIQQAAMAEDQDVLKELKSRFDHYMQTGDISKIPADLQKITFLSAVKHGGREEYEFVKQICEKPPNPSAGLSAITAMGNTLDAKLIDETLEYIMTKARDQDLPYFFSGLSQNKDHRIVGKFFKHNYDDIYKRLEGNFMLKDLVKYSFTNLSGEADYQDTVEFFKDKETSKYNQSLAQALETIKAKEGWVERSTNEMGEWLGEWENRE</sequence>
<proteinExistence type="inferred from homology"/>
<dbReference type="InterPro" id="IPR050344">
    <property type="entry name" value="Peptidase_M1_aminopeptidases"/>
</dbReference>
<evidence type="ECO:0000256" key="7">
    <source>
        <dbReference type="ARBA" id="ARBA00023049"/>
    </source>
</evidence>
<keyword evidence="4 9" id="KW-0479">Metal-binding</keyword>
<feature type="binding site" evidence="9">
    <location>
        <position position="367"/>
    </location>
    <ligand>
        <name>Zn(2+)</name>
        <dbReference type="ChEBI" id="CHEBI:29105"/>
        <note>catalytic</note>
    </ligand>
</feature>
<dbReference type="Gene3D" id="1.25.50.20">
    <property type="match status" value="1"/>
</dbReference>
<feature type="binding site" evidence="9">
    <location>
        <position position="344"/>
    </location>
    <ligand>
        <name>Zn(2+)</name>
        <dbReference type="ChEBI" id="CHEBI:29105"/>
        <note>catalytic</note>
    </ligand>
</feature>
<dbReference type="InterPro" id="IPR024571">
    <property type="entry name" value="ERAP1-like_C_dom"/>
</dbReference>
<dbReference type="InterPro" id="IPR027268">
    <property type="entry name" value="Peptidase_M4/M1_CTD_sf"/>
</dbReference>